<evidence type="ECO:0000313" key="1">
    <source>
        <dbReference type="EMBL" id="MDT3403492.1"/>
    </source>
</evidence>
<gene>
    <name evidence="1" type="ORF">QE417_002564</name>
</gene>
<protein>
    <recommendedName>
        <fullName evidence="3">Glycosyltransferase family 1 protein</fullName>
    </recommendedName>
</protein>
<evidence type="ECO:0000313" key="2">
    <source>
        <dbReference type="Proteomes" id="UP001258315"/>
    </source>
</evidence>
<keyword evidence="2" id="KW-1185">Reference proteome</keyword>
<dbReference type="Proteomes" id="UP001258315">
    <property type="component" value="Unassembled WGS sequence"/>
</dbReference>
<dbReference type="RefSeq" id="WP_311950518.1">
    <property type="nucleotide sequence ID" value="NZ_JAVLVU010000001.1"/>
</dbReference>
<sequence>MKRIVHITPTLPPVINGLGDFSYLVSQSIGELYEAEQFFLVVNKPPGNIDDNVSEFNAGNLYNKLIDARPDAVILHFVGYAYQIKGLPFYMPKALQKLKKETNCKVLVYFHELYATSNNILSTAFYTSYLQKAIVKQLYAVANQTFTNCVLYKGILSAALNGKPNTVIVTGLCSNIPEAYYNTHIAKEASSMVIFGSQTSRSAIYGNPFFNRVIKDSGIKTIYDIGAGSMNYYSPDVDFRPLGKLAAEDIAPYLNKSAYGAYDYAPHIIGKSGILSAYAAFSVVPINFSAIKEKVLDGLVPEKEYFDTASALPVHDMNTACTGLQNWYKQRTQKSIASTIIQHL</sequence>
<comment type="caution">
    <text evidence="1">The sequence shown here is derived from an EMBL/GenBank/DDBJ whole genome shotgun (WGS) entry which is preliminary data.</text>
</comment>
<accession>A0ABU3GWW4</accession>
<name>A0ABU3GWW4_9SPHI</name>
<proteinExistence type="predicted"/>
<dbReference type="EMBL" id="JAVLVU010000001">
    <property type="protein sequence ID" value="MDT3403492.1"/>
    <property type="molecule type" value="Genomic_DNA"/>
</dbReference>
<evidence type="ECO:0008006" key="3">
    <source>
        <dbReference type="Google" id="ProtNLM"/>
    </source>
</evidence>
<reference evidence="2" key="1">
    <citation type="submission" date="2023-07" db="EMBL/GenBank/DDBJ databases">
        <title>Functional and genomic diversity of the sorghum phyllosphere microbiome.</title>
        <authorList>
            <person name="Shade A."/>
        </authorList>
    </citation>
    <scope>NUCLEOTIDE SEQUENCE [LARGE SCALE GENOMIC DNA]</scope>
    <source>
        <strain evidence="2">SORGH_AS_0422</strain>
    </source>
</reference>
<organism evidence="1 2">
    <name type="scientific">Mucilaginibacter terrae</name>
    <dbReference type="NCBI Taxonomy" id="1955052"/>
    <lineage>
        <taxon>Bacteria</taxon>
        <taxon>Pseudomonadati</taxon>
        <taxon>Bacteroidota</taxon>
        <taxon>Sphingobacteriia</taxon>
        <taxon>Sphingobacteriales</taxon>
        <taxon>Sphingobacteriaceae</taxon>
        <taxon>Mucilaginibacter</taxon>
    </lineage>
</organism>